<proteinExistence type="predicted"/>
<reference evidence="2" key="1">
    <citation type="submission" date="2016-05" db="EMBL/GenBank/DDBJ databases">
        <authorList>
            <person name="Lavstsen T."/>
            <person name="Jespersen J.S."/>
        </authorList>
    </citation>
    <scope>NUCLEOTIDE SEQUENCE</scope>
    <source>
        <tissue evidence="2">Brain</tissue>
    </source>
</reference>
<name>A0A1A8RID1_9TELE</name>
<organism evidence="2">
    <name type="scientific">Nothobranchius rachovii</name>
    <name type="common">bluefin notho</name>
    <dbReference type="NCBI Taxonomy" id="451742"/>
    <lineage>
        <taxon>Eukaryota</taxon>
        <taxon>Metazoa</taxon>
        <taxon>Chordata</taxon>
        <taxon>Craniata</taxon>
        <taxon>Vertebrata</taxon>
        <taxon>Euteleostomi</taxon>
        <taxon>Actinopterygii</taxon>
        <taxon>Neopterygii</taxon>
        <taxon>Teleostei</taxon>
        <taxon>Neoteleostei</taxon>
        <taxon>Acanthomorphata</taxon>
        <taxon>Ovalentaria</taxon>
        <taxon>Atherinomorphae</taxon>
        <taxon>Cyprinodontiformes</taxon>
        <taxon>Nothobranchiidae</taxon>
        <taxon>Nothobranchius</taxon>
    </lineage>
</organism>
<dbReference type="Pfam" id="PF02992">
    <property type="entry name" value="Transposase_21"/>
    <property type="match status" value="1"/>
</dbReference>
<dbReference type="PANTHER" id="PTHR46579:SF1">
    <property type="entry name" value="F5_8 TYPE C DOMAIN-CONTAINING PROTEIN"/>
    <property type="match status" value="1"/>
</dbReference>
<evidence type="ECO:0008006" key="3">
    <source>
        <dbReference type="Google" id="ProtNLM"/>
    </source>
</evidence>
<gene>
    <name evidence="2" type="primary">Nfu_g_1_017411</name>
</gene>
<accession>A0A1A8RID1</accession>
<evidence type="ECO:0000256" key="1">
    <source>
        <dbReference type="SAM" id="MobiDB-lite"/>
    </source>
</evidence>
<sequence>MPKRKYKLYLEPNSTIKLPSARWKRETLDTSPLSSESCDQVTSGPYSADYETTSSSGHFDFPEYPDDTINLTLPYTECGREDAADIETMSPCGCLESDSDETFNLPTTSSGGLSVLQSSDVSQEFECDSAPESDPQVDSNIEDLPEDDPFGQIGFDTDMDSALISGVTTTRAEALLMVMSHAARHNITGTQLDDLLKLINALFGKEVLPRSKYLFNKVFKNSSDIVEFHFYCKTCKLYIGKQEDVKEKNIVQCTICSAPIEISTLNSASFFISIPIAPQIQTLMENPQIQNSMNYRYQRQQNEHVISDIYDGEMYQNLSKPGGILSDPANLSFNFNSDGSPVYKSSKFSIWPVQLHLNELPPKLRFQNVMLAGLWFGAQEPVMPIFLKPFVDQAKTLASNGVSWRKCGALVNSKIVGLCCCVDSKARPAMQNTTQFNGYFGCGFCLHPGTLVEKQVKYTVTATEYPEREANKMIADMEQAVEQHRSVRGVKGPSPLINMPYFDIVWGFVPDYMHAVLLGVIRQLTELLLNGSDQPYYIGSPNTMRVLENRIKEIKPPHLITRLPRPIAEFKHWKASEWRAWLLFYSLPVLNGVLQSRYVKHLSLLVFAVFLLLKENVTFEEINKADEMLFEFVARFQLLYGEASMTFNVHLLTHLSKSVKLWGPLWAHSAFVFENANGGLLKLFHGTKCVALQIVNKFLLHRTVPLFSTRFAVSEQVKNFCSELTNNSRVKSFTRYQDTTVLDNGRVTETTEEEKSAFISAEKVPPDEIVVHKRMVHKGLVYTSKSYSLSKRRMDCFGKLSDGVCGEIRSIISFPSECGTEIAVLFQKFHTQASFPLPQGYRFESHIRLISRGPTVDLIPVDRLEQKCLVLKTGDETYICDFPNQHERD</sequence>
<feature type="region of interest" description="Disordered" evidence="1">
    <location>
        <begin position="29"/>
        <end position="54"/>
    </location>
</feature>
<dbReference type="AlphaFoldDB" id="A0A1A8RID1"/>
<dbReference type="EMBL" id="HAEH01016811">
    <property type="protein sequence ID" value="SBS05138.1"/>
    <property type="molecule type" value="Transcribed_RNA"/>
</dbReference>
<dbReference type="InterPro" id="IPR004242">
    <property type="entry name" value="Transposase_21"/>
</dbReference>
<evidence type="ECO:0000313" key="2">
    <source>
        <dbReference type="EMBL" id="SBS05138.1"/>
    </source>
</evidence>
<reference evidence="2" key="2">
    <citation type="submission" date="2016-06" db="EMBL/GenBank/DDBJ databases">
        <title>The genome of a short-lived fish provides insights into sex chromosome evolution and the genetic control of aging.</title>
        <authorList>
            <person name="Reichwald K."/>
            <person name="Felder M."/>
            <person name="Petzold A."/>
            <person name="Koch P."/>
            <person name="Groth M."/>
            <person name="Platzer M."/>
        </authorList>
    </citation>
    <scope>NUCLEOTIDE SEQUENCE</scope>
    <source>
        <tissue evidence="2">Brain</tissue>
    </source>
</reference>
<protein>
    <recommendedName>
        <fullName evidence="3">Transposase domain-containing protein</fullName>
    </recommendedName>
</protein>
<dbReference type="PANTHER" id="PTHR46579">
    <property type="entry name" value="F5/8 TYPE C DOMAIN-CONTAINING PROTEIN-RELATED"/>
    <property type="match status" value="1"/>
</dbReference>